<dbReference type="GO" id="GO:0016020">
    <property type="term" value="C:membrane"/>
    <property type="evidence" value="ECO:0007669"/>
    <property type="project" value="InterPro"/>
</dbReference>
<keyword evidence="3" id="KW-1185">Reference proteome</keyword>
<reference evidence="2 3" key="1">
    <citation type="submission" date="2016-04" db="EMBL/GenBank/DDBJ databases">
        <title>A degradative enzymes factory behind the ericoid mycorrhizal symbiosis.</title>
        <authorList>
            <consortium name="DOE Joint Genome Institute"/>
            <person name="Martino E."/>
            <person name="Morin E."/>
            <person name="Grelet G."/>
            <person name="Kuo A."/>
            <person name="Kohler A."/>
            <person name="Daghino S."/>
            <person name="Barry K."/>
            <person name="Choi C."/>
            <person name="Cichocki N."/>
            <person name="Clum A."/>
            <person name="Copeland A."/>
            <person name="Hainaut M."/>
            <person name="Haridas S."/>
            <person name="Labutti K."/>
            <person name="Lindquist E."/>
            <person name="Lipzen A."/>
            <person name="Khouja H.-R."/>
            <person name="Murat C."/>
            <person name="Ohm R."/>
            <person name="Olson A."/>
            <person name="Spatafora J."/>
            <person name="Veneault-Fourrey C."/>
            <person name="Henrissat B."/>
            <person name="Grigoriev I."/>
            <person name="Martin F."/>
            <person name="Perotto S."/>
        </authorList>
    </citation>
    <scope>NUCLEOTIDE SEQUENCE [LARGE SCALE GENOMIC DNA]</scope>
    <source>
        <strain evidence="2 3">F</strain>
    </source>
</reference>
<keyword evidence="1" id="KW-1133">Transmembrane helix</keyword>
<evidence type="ECO:0000256" key="1">
    <source>
        <dbReference type="SAM" id="Phobius"/>
    </source>
</evidence>
<dbReference type="Proteomes" id="UP000235786">
    <property type="component" value="Unassembled WGS sequence"/>
</dbReference>
<dbReference type="GO" id="GO:0046873">
    <property type="term" value="F:metal ion transmembrane transporter activity"/>
    <property type="evidence" value="ECO:0007669"/>
    <property type="project" value="InterPro"/>
</dbReference>
<evidence type="ECO:0000313" key="3">
    <source>
        <dbReference type="Proteomes" id="UP000235786"/>
    </source>
</evidence>
<gene>
    <name evidence="2" type="ORF">L207DRAFT_240150</name>
</gene>
<sequence>MATDWLCSFAGSWKPYRSRLGKPSYFGNTYSTIAKHDISFYSVNLPGGLYSDDPAQCGLNCSRSQGYFPVRSGESDRWFIESRTSLIFVDAGYTSTFRKPSFRIVVLSDSSAALTIRDGAFKKWIELGFRFRGVRAGNQLFQAAIYEAIGHWEQQWSSCLDELEKGVQFRIEEIFRISEEQSLIFDDSFKRSRFYFEVLQLLRLFSERIRETGRDLQAIVRDEAFFWYDDSYVYQGSFDKYQFNEIIRRNWEIVTEKQTTAESQLLARITEKTEALQSLRDGIMNATTLREASRATTMNRYIVVFTVVTVMYLPPNFIGTIFATQLFNADEVSKTINKYKISTVVVSLITYLIASLLVWSADKIGKWCEKISRYFSSISKDLVKNVKEFKMRNSNDSKKGVGQV</sequence>
<dbReference type="EMBL" id="KZ613975">
    <property type="protein sequence ID" value="PMD29344.1"/>
    <property type="molecule type" value="Genomic_DNA"/>
</dbReference>
<protein>
    <submittedName>
        <fullName evidence="2">Uncharacterized protein</fullName>
    </submittedName>
</protein>
<keyword evidence="1" id="KW-0472">Membrane</keyword>
<dbReference type="AlphaFoldDB" id="A0A2J6QSV1"/>
<keyword evidence="1" id="KW-0812">Transmembrane</keyword>
<dbReference type="STRING" id="1149755.A0A2J6QSV1"/>
<feature type="transmembrane region" description="Helical" evidence="1">
    <location>
        <begin position="301"/>
        <end position="327"/>
    </location>
</feature>
<dbReference type="Gene3D" id="1.20.58.340">
    <property type="entry name" value="Magnesium transport protein CorA, transmembrane region"/>
    <property type="match status" value="1"/>
</dbReference>
<accession>A0A2J6QSV1</accession>
<organism evidence="2 3">
    <name type="scientific">Hyaloscypha variabilis (strain UAMH 11265 / GT02V1 / F)</name>
    <name type="common">Meliniomyces variabilis</name>
    <dbReference type="NCBI Taxonomy" id="1149755"/>
    <lineage>
        <taxon>Eukaryota</taxon>
        <taxon>Fungi</taxon>
        <taxon>Dikarya</taxon>
        <taxon>Ascomycota</taxon>
        <taxon>Pezizomycotina</taxon>
        <taxon>Leotiomycetes</taxon>
        <taxon>Helotiales</taxon>
        <taxon>Hyaloscyphaceae</taxon>
        <taxon>Hyaloscypha</taxon>
        <taxon>Hyaloscypha variabilis</taxon>
    </lineage>
</organism>
<name>A0A2J6QSV1_HYAVF</name>
<proteinExistence type="predicted"/>
<evidence type="ECO:0000313" key="2">
    <source>
        <dbReference type="EMBL" id="PMD29344.1"/>
    </source>
</evidence>
<feature type="transmembrane region" description="Helical" evidence="1">
    <location>
        <begin position="339"/>
        <end position="361"/>
    </location>
</feature>
<dbReference type="OrthoDB" id="3563120at2759"/>